<reference evidence="1" key="2">
    <citation type="submission" date="2020-09" db="EMBL/GenBank/DDBJ databases">
        <authorList>
            <person name="Sun Q."/>
            <person name="Ohkuma M."/>
        </authorList>
    </citation>
    <scope>NUCLEOTIDE SEQUENCE</scope>
    <source>
        <strain evidence="1">JCM 30078</strain>
    </source>
</reference>
<keyword evidence="2" id="KW-1185">Reference proteome</keyword>
<gene>
    <name evidence="1" type="ORF">GCM10009304_09490</name>
</gene>
<dbReference type="EMBL" id="BMPO01000002">
    <property type="protein sequence ID" value="GGJ85529.1"/>
    <property type="molecule type" value="Genomic_DNA"/>
</dbReference>
<reference evidence="1" key="1">
    <citation type="journal article" date="2014" name="Int. J. Syst. Evol. Microbiol.">
        <title>Complete genome sequence of Corynebacterium casei LMG S-19264T (=DSM 44701T), isolated from a smear-ripened cheese.</title>
        <authorList>
            <consortium name="US DOE Joint Genome Institute (JGI-PGF)"/>
            <person name="Walter F."/>
            <person name="Albersmeier A."/>
            <person name="Kalinowski J."/>
            <person name="Ruckert C."/>
        </authorList>
    </citation>
    <scope>NUCLEOTIDE SEQUENCE</scope>
    <source>
        <strain evidence="1">JCM 30078</strain>
    </source>
</reference>
<comment type="caution">
    <text evidence="1">The sequence shown here is derived from an EMBL/GenBank/DDBJ whole genome shotgun (WGS) entry which is preliminary data.</text>
</comment>
<evidence type="ECO:0000313" key="2">
    <source>
        <dbReference type="Proteomes" id="UP000635983"/>
    </source>
</evidence>
<name>A0A917PNM4_9PSED</name>
<sequence>MLAMLDDRSNYVACEAIIVRMARAHRKLIFCPWHPRRLNGVDLRQPGAAQAQRLSSNLNLVTTLRFSKQDTHERPT</sequence>
<evidence type="ECO:0000313" key="1">
    <source>
        <dbReference type="EMBL" id="GGJ85529.1"/>
    </source>
</evidence>
<protein>
    <submittedName>
        <fullName evidence="1">Uncharacterized protein</fullName>
    </submittedName>
</protein>
<dbReference type="Proteomes" id="UP000635983">
    <property type="component" value="Unassembled WGS sequence"/>
</dbReference>
<proteinExistence type="predicted"/>
<organism evidence="1 2">
    <name type="scientific">Pseudomonas matsuisoli</name>
    <dbReference type="NCBI Taxonomy" id="1515666"/>
    <lineage>
        <taxon>Bacteria</taxon>
        <taxon>Pseudomonadati</taxon>
        <taxon>Pseudomonadota</taxon>
        <taxon>Gammaproteobacteria</taxon>
        <taxon>Pseudomonadales</taxon>
        <taxon>Pseudomonadaceae</taxon>
        <taxon>Pseudomonas</taxon>
    </lineage>
</organism>
<accession>A0A917PNM4</accession>
<dbReference type="AlphaFoldDB" id="A0A917PNM4"/>